<organism evidence="1 2">
    <name type="scientific">Heterorhabditis bacteriophora</name>
    <name type="common">Entomopathogenic nematode worm</name>
    <dbReference type="NCBI Taxonomy" id="37862"/>
    <lineage>
        <taxon>Eukaryota</taxon>
        <taxon>Metazoa</taxon>
        <taxon>Ecdysozoa</taxon>
        <taxon>Nematoda</taxon>
        <taxon>Chromadorea</taxon>
        <taxon>Rhabditida</taxon>
        <taxon>Rhabditina</taxon>
        <taxon>Rhabditomorpha</taxon>
        <taxon>Strongyloidea</taxon>
        <taxon>Heterorhabditidae</taxon>
        <taxon>Heterorhabditis</taxon>
    </lineage>
</organism>
<dbReference type="WBParaSite" id="Hba_10670">
    <property type="protein sequence ID" value="Hba_10670"/>
    <property type="gene ID" value="Hba_10670"/>
</dbReference>
<proteinExistence type="predicted"/>
<protein>
    <submittedName>
        <fullName evidence="2">Pentatricopeptide repeat-containing protein</fullName>
    </submittedName>
</protein>
<evidence type="ECO:0000313" key="2">
    <source>
        <dbReference type="WBParaSite" id="Hba_10670"/>
    </source>
</evidence>
<dbReference type="AlphaFoldDB" id="A0A1I7WZP6"/>
<keyword evidence="1" id="KW-1185">Reference proteome</keyword>
<name>A0A1I7WZP6_HETBA</name>
<dbReference type="Proteomes" id="UP000095283">
    <property type="component" value="Unplaced"/>
</dbReference>
<evidence type="ECO:0000313" key="1">
    <source>
        <dbReference type="Proteomes" id="UP000095283"/>
    </source>
</evidence>
<dbReference type="InterPro" id="IPR011989">
    <property type="entry name" value="ARM-like"/>
</dbReference>
<accession>A0A1I7WZP6</accession>
<dbReference type="Gene3D" id="1.25.10.10">
    <property type="entry name" value="Leucine-rich Repeat Variant"/>
    <property type="match status" value="1"/>
</dbReference>
<reference evidence="2" key="1">
    <citation type="submission" date="2016-11" db="UniProtKB">
        <authorList>
            <consortium name="WormBaseParasite"/>
        </authorList>
    </citation>
    <scope>IDENTIFICATION</scope>
</reference>
<sequence length="292" mass="33271">MPPPMPMQAHHPYEQQNMQQPIPHYPRSPSRVPQPNAHTAQWMNGHYNGGFNGYANSPVGFFVKVNISFFSFYLLYLAYSRVNGIAALILHYLFDYAGPEGLNCITRAKQNPIVSNIFSYPLFLNLYNGLLYSGSRDRVLVECNGFDILSRLCCLYSRYDLDFIMLVIINLITFRLDEWYEKKDGRRSLEELLDNSLTCIYTLMVEPLSPEQTRSRNLCLRQKTFQISLLNFLSGGGVVVRSRVLKLISLLLDCCEGWASSILQVVDDYKGDNLVGIVFNVISIARASAIVR</sequence>